<dbReference type="Proteomes" id="UP001516662">
    <property type="component" value="Unassembled WGS sequence"/>
</dbReference>
<sequence length="539" mass="57852">MSQTAKNVAEVLLDQLANRGVKRIYGVVGDAILGFMDAIAKQNNIQFIAVKHESVAAMMASAEAKLTGKLAVCTATMGPGLGNLLNGLADAHMDKAPVLAITGQAPTKKIGTDFKQYIDQQEFIRPLATYTTLLSHPDAITDIVCKAVHTSLTLGAVTHISIPKDMFSFPTKAYVQNEAKLVRSSPQVNADDLQEVFSILSSARQPMILAGVGAKGAEELIQDLAAKWGSGILVSLGAKTYFANATDHLLGGIGQGGNPYADEVFKQADVVLLVGDTWWPEGYVPAEAKIVQIDLAQENIGKGIPVEIGVLGDAKETLTLLLNEMAGNSPNQDWIQTCLKAKQQWDIKNEEEGSETGTPIFPARIVRAIEKCVADDAILSIDTGDVTVWMNRNFRPKNQTFLFSGKWRTMGFGLPGALAAKLVQPDKQVVAIVGDGGLEMTLADLLTAVRYNLDITIIVFNNHALQMEKDKMIVGGYKQEGVDLTNPDFVGIAEACGLKGYQVENDSDLENTISEALQHKGPALIDVTTAAVVHPETKS</sequence>
<feature type="domain" description="Thiamine pyrophosphate enzyme N-terminal TPP-binding" evidence="6">
    <location>
        <begin position="7"/>
        <end position="122"/>
    </location>
</feature>
<dbReference type="InterPro" id="IPR012001">
    <property type="entry name" value="Thiamin_PyroP_enz_TPP-bd_dom"/>
</dbReference>
<dbReference type="InterPro" id="IPR000399">
    <property type="entry name" value="TPP-bd_CS"/>
</dbReference>
<dbReference type="InterPro" id="IPR012000">
    <property type="entry name" value="Thiamin_PyroP_enz_cen_dom"/>
</dbReference>
<dbReference type="Gene3D" id="3.40.50.1220">
    <property type="entry name" value="TPP-binding domain"/>
    <property type="match status" value="1"/>
</dbReference>
<dbReference type="InterPro" id="IPR011766">
    <property type="entry name" value="TPP_enzyme_TPP-bd"/>
</dbReference>
<dbReference type="InterPro" id="IPR047210">
    <property type="entry name" value="TPP_PYR_POXB-like"/>
</dbReference>
<comment type="similarity">
    <text evidence="1 3">Belongs to the TPP enzyme family.</text>
</comment>
<evidence type="ECO:0000259" key="5">
    <source>
        <dbReference type="Pfam" id="PF02775"/>
    </source>
</evidence>
<evidence type="ECO:0000256" key="2">
    <source>
        <dbReference type="ARBA" id="ARBA00023052"/>
    </source>
</evidence>
<dbReference type="CDD" id="cd02014">
    <property type="entry name" value="TPP_POX"/>
    <property type="match status" value="1"/>
</dbReference>
<accession>A0ABR9QN82</accession>
<dbReference type="CDD" id="cd07039">
    <property type="entry name" value="TPP_PYR_POX"/>
    <property type="match status" value="1"/>
</dbReference>
<protein>
    <submittedName>
        <fullName evidence="7">Thiamine pyrophosphate-binding protein</fullName>
    </submittedName>
</protein>
<keyword evidence="8" id="KW-1185">Reference proteome</keyword>
<evidence type="ECO:0000313" key="8">
    <source>
        <dbReference type="Proteomes" id="UP001516662"/>
    </source>
</evidence>
<dbReference type="InterPro" id="IPR029035">
    <property type="entry name" value="DHS-like_NAD/FAD-binding_dom"/>
</dbReference>
<dbReference type="PANTHER" id="PTHR42981:SF2">
    <property type="entry name" value="PYRUVATE DEHYDROGENASE [UBIQUINONE]"/>
    <property type="match status" value="1"/>
</dbReference>
<dbReference type="SUPFAM" id="SSF52467">
    <property type="entry name" value="DHS-like NAD/FAD-binding domain"/>
    <property type="match status" value="1"/>
</dbReference>
<name>A0ABR9QN82_9BACI</name>
<dbReference type="PANTHER" id="PTHR42981">
    <property type="entry name" value="PYRUVATE DEHYDROGENASE [UBIQUINONE]"/>
    <property type="match status" value="1"/>
</dbReference>
<evidence type="ECO:0000313" key="7">
    <source>
        <dbReference type="EMBL" id="MBE4909971.1"/>
    </source>
</evidence>
<dbReference type="SUPFAM" id="SSF52518">
    <property type="entry name" value="Thiamin diphosphate-binding fold (THDP-binding)"/>
    <property type="match status" value="2"/>
</dbReference>
<keyword evidence="2 3" id="KW-0786">Thiamine pyrophosphate</keyword>
<feature type="domain" description="Thiamine pyrophosphate enzyme TPP-binding" evidence="5">
    <location>
        <begin position="382"/>
        <end position="527"/>
    </location>
</feature>
<comment type="caution">
    <text evidence="7">The sequence shown here is derived from an EMBL/GenBank/DDBJ whole genome shotgun (WGS) entry which is preliminary data.</text>
</comment>
<evidence type="ECO:0000259" key="6">
    <source>
        <dbReference type="Pfam" id="PF02776"/>
    </source>
</evidence>
<gene>
    <name evidence="7" type="ORF">IMZ08_18195</name>
</gene>
<dbReference type="PROSITE" id="PS00187">
    <property type="entry name" value="TPP_ENZYMES"/>
    <property type="match status" value="1"/>
</dbReference>
<dbReference type="Gene3D" id="3.40.50.970">
    <property type="match status" value="2"/>
</dbReference>
<dbReference type="Pfam" id="PF02775">
    <property type="entry name" value="TPP_enzyme_C"/>
    <property type="match status" value="1"/>
</dbReference>
<dbReference type="Pfam" id="PF00205">
    <property type="entry name" value="TPP_enzyme_M"/>
    <property type="match status" value="1"/>
</dbReference>
<dbReference type="InterPro" id="IPR047211">
    <property type="entry name" value="POXB-like"/>
</dbReference>
<evidence type="ECO:0000256" key="1">
    <source>
        <dbReference type="ARBA" id="ARBA00007812"/>
    </source>
</evidence>
<reference evidence="7 8" key="1">
    <citation type="submission" date="2020-10" db="EMBL/GenBank/DDBJ databases">
        <title>Bacillus sp. HD4P25, an endophyte from a halophyte.</title>
        <authorList>
            <person name="Sun J.-Q."/>
        </authorList>
    </citation>
    <scope>NUCLEOTIDE SEQUENCE [LARGE SCALE GENOMIC DNA]</scope>
    <source>
        <strain evidence="7 8">YIM 93174</strain>
    </source>
</reference>
<dbReference type="EMBL" id="JADCLJ010000024">
    <property type="protein sequence ID" value="MBE4909971.1"/>
    <property type="molecule type" value="Genomic_DNA"/>
</dbReference>
<dbReference type="Pfam" id="PF02776">
    <property type="entry name" value="TPP_enzyme_N"/>
    <property type="match status" value="1"/>
</dbReference>
<dbReference type="InterPro" id="IPR029061">
    <property type="entry name" value="THDP-binding"/>
</dbReference>
<proteinExistence type="inferred from homology"/>
<dbReference type="InterPro" id="IPR047212">
    <property type="entry name" value="TPP_POXB-like"/>
</dbReference>
<dbReference type="RefSeq" id="WP_193539108.1">
    <property type="nucleotide sequence ID" value="NZ_JADCLJ010000024.1"/>
</dbReference>
<feature type="domain" description="Thiamine pyrophosphate enzyme central" evidence="4">
    <location>
        <begin position="193"/>
        <end position="320"/>
    </location>
</feature>
<evidence type="ECO:0000259" key="4">
    <source>
        <dbReference type="Pfam" id="PF00205"/>
    </source>
</evidence>
<organism evidence="7 8">
    <name type="scientific">Litchfieldia luteola</name>
    <dbReference type="NCBI Taxonomy" id="682179"/>
    <lineage>
        <taxon>Bacteria</taxon>
        <taxon>Bacillati</taxon>
        <taxon>Bacillota</taxon>
        <taxon>Bacilli</taxon>
        <taxon>Bacillales</taxon>
        <taxon>Bacillaceae</taxon>
        <taxon>Litchfieldia</taxon>
    </lineage>
</organism>
<evidence type="ECO:0000256" key="3">
    <source>
        <dbReference type="RuleBase" id="RU362132"/>
    </source>
</evidence>